<dbReference type="GO" id="GO:0036088">
    <property type="term" value="P:D-serine catabolic process"/>
    <property type="evidence" value="ECO:0007669"/>
    <property type="project" value="TreeGrafter"/>
</dbReference>
<keyword evidence="2" id="KW-0456">Lyase</keyword>
<dbReference type="PANTHER" id="PTHR28004:SF2">
    <property type="entry name" value="D-SERINE DEHYDRATASE"/>
    <property type="match status" value="1"/>
</dbReference>
<dbReference type="RefSeq" id="WP_346823550.1">
    <property type="nucleotide sequence ID" value="NZ_JBDKWZ010000016.1"/>
</dbReference>
<name>A0AAW9SE59_9BACT</name>
<accession>A0AAW9SE59</accession>
<organism evidence="4 5">
    <name type="scientific">Rapidithrix thailandica</name>
    <dbReference type="NCBI Taxonomy" id="413964"/>
    <lineage>
        <taxon>Bacteria</taxon>
        <taxon>Pseudomonadati</taxon>
        <taxon>Bacteroidota</taxon>
        <taxon>Cytophagia</taxon>
        <taxon>Cytophagales</taxon>
        <taxon>Flammeovirgaceae</taxon>
        <taxon>Rapidithrix</taxon>
    </lineage>
</organism>
<dbReference type="Gene3D" id="3.20.20.10">
    <property type="entry name" value="Alanine racemase"/>
    <property type="match status" value="1"/>
</dbReference>
<gene>
    <name evidence="4" type="ORF">AAG747_22800</name>
</gene>
<dbReference type="InterPro" id="IPR042208">
    <property type="entry name" value="D-ser_dehydrat-like_sf"/>
</dbReference>
<keyword evidence="5" id="KW-1185">Reference proteome</keyword>
<dbReference type="PANTHER" id="PTHR28004">
    <property type="entry name" value="ZGC:162816-RELATED"/>
    <property type="match status" value="1"/>
</dbReference>
<dbReference type="Gene3D" id="2.40.37.20">
    <property type="entry name" value="D-serine dehydratase-like domain"/>
    <property type="match status" value="1"/>
</dbReference>
<evidence type="ECO:0000313" key="5">
    <source>
        <dbReference type="Proteomes" id="UP001403385"/>
    </source>
</evidence>
<dbReference type="GO" id="GO:0008721">
    <property type="term" value="F:D-serine ammonia-lyase activity"/>
    <property type="evidence" value="ECO:0007669"/>
    <property type="project" value="TreeGrafter"/>
</dbReference>
<evidence type="ECO:0000313" key="4">
    <source>
        <dbReference type="EMBL" id="MEN7550768.1"/>
    </source>
</evidence>
<evidence type="ECO:0000259" key="3">
    <source>
        <dbReference type="SMART" id="SM01119"/>
    </source>
</evidence>
<dbReference type="InterPro" id="IPR001608">
    <property type="entry name" value="Ala_racemase_N"/>
</dbReference>
<sequence length="360" mass="40174">MITKPTLFIDKTKCKENIQRMCSKAKTHQLELRPHFKSHQSLEIGRWFKDFGVNKITVSSLAMADYFSSEWEDITVAFPTNILEIETINDLAGRINLNLIVEAEDTLAFLSENLTSTLGVFIKVDIGYHRTGVAPENLALINQLLSQIDASDKIQFKGFLGHAGHTYKCRTNEGILEVHQKSLEIMARLKNAYGERYPGLIISVGDTPSCSVAENFEGVDEIRPGNFVFYDLAQNKIGSNDISQIAVAMACPVVAIHKDRLEIVVYGGGVHFSKDRLEGEKEGTVFGRVVEQSERGWGDIIPGMYVKSLSQEHGIISVPGSMIDQYKIGDCLMVLPVHICMTANLMKSYHTFDNEVISRL</sequence>
<evidence type="ECO:0000256" key="1">
    <source>
        <dbReference type="ARBA" id="ARBA00005323"/>
    </source>
</evidence>
<dbReference type="InterPro" id="IPR051466">
    <property type="entry name" value="D-amino_acid_metab_enzyme"/>
</dbReference>
<dbReference type="Pfam" id="PF01168">
    <property type="entry name" value="Ala_racemase_N"/>
    <property type="match status" value="1"/>
</dbReference>
<dbReference type="GO" id="GO:0008784">
    <property type="term" value="F:alanine racemase activity"/>
    <property type="evidence" value="ECO:0007669"/>
    <property type="project" value="UniProtKB-EC"/>
</dbReference>
<dbReference type="SMART" id="SM01119">
    <property type="entry name" value="D-ser_dehydrat"/>
    <property type="match status" value="1"/>
</dbReference>
<dbReference type="SUPFAM" id="SSF51419">
    <property type="entry name" value="PLP-binding barrel"/>
    <property type="match status" value="1"/>
</dbReference>
<dbReference type="AlphaFoldDB" id="A0AAW9SE59"/>
<comment type="caution">
    <text evidence="4">The sequence shown here is derived from an EMBL/GenBank/DDBJ whole genome shotgun (WGS) entry which is preliminary data.</text>
</comment>
<proteinExistence type="inferred from homology"/>
<dbReference type="Pfam" id="PF14031">
    <property type="entry name" value="D-ser_dehydrat"/>
    <property type="match status" value="1"/>
</dbReference>
<protein>
    <submittedName>
        <fullName evidence="4">Alanine racemase</fullName>
        <ecNumber evidence="4">5.1.1.1</ecNumber>
    </submittedName>
</protein>
<comment type="similarity">
    <text evidence="1">Belongs to the DSD1 family.</text>
</comment>
<reference evidence="4 5" key="1">
    <citation type="submission" date="2024-04" db="EMBL/GenBank/DDBJ databases">
        <title>Novel genus in family Flammeovirgaceae.</title>
        <authorList>
            <person name="Nguyen T.H."/>
            <person name="Vuong T.Q."/>
            <person name="Le H."/>
            <person name="Kim S.-G."/>
        </authorList>
    </citation>
    <scope>NUCLEOTIDE SEQUENCE [LARGE SCALE GENOMIC DNA]</scope>
    <source>
        <strain evidence="4 5">JCM 23209</strain>
    </source>
</reference>
<dbReference type="EMBL" id="JBDKWZ010000016">
    <property type="protein sequence ID" value="MEN7550768.1"/>
    <property type="molecule type" value="Genomic_DNA"/>
</dbReference>
<dbReference type="EC" id="5.1.1.1" evidence="4"/>
<dbReference type="InterPro" id="IPR029066">
    <property type="entry name" value="PLP-binding_barrel"/>
</dbReference>
<evidence type="ECO:0000256" key="2">
    <source>
        <dbReference type="ARBA" id="ARBA00023239"/>
    </source>
</evidence>
<feature type="domain" description="D-serine dehydratase-like" evidence="3">
    <location>
        <begin position="246"/>
        <end position="353"/>
    </location>
</feature>
<keyword evidence="4" id="KW-0413">Isomerase</keyword>
<dbReference type="InterPro" id="IPR026956">
    <property type="entry name" value="D-ser_dehydrat-like_dom"/>
</dbReference>
<dbReference type="Proteomes" id="UP001403385">
    <property type="component" value="Unassembled WGS sequence"/>
</dbReference>